<dbReference type="CDD" id="cd12169">
    <property type="entry name" value="PGDH_like_1"/>
    <property type="match status" value="1"/>
</dbReference>
<dbReference type="InterPro" id="IPR029753">
    <property type="entry name" value="D-isomer_DH_CS"/>
</dbReference>
<comment type="similarity">
    <text evidence="1 4">Belongs to the D-isomer specific 2-hydroxyacid dehydrogenase family.</text>
</comment>
<proteinExistence type="inferred from homology"/>
<dbReference type="PANTHER" id="PTHR42789:SF1">
    <property type="entry name" value="D-ISOMER SPECIFIC 2-HYDROXYACID DEHYDROGENASE FAMILY PROTEIN (AFU_ORTHOLOGUE AFUA_6G10090)"/>
    <property type="match status" value="1"/>
</dbReference>
<organism evidence="7 8">
    <name type="scientific">Paenibacillus popilliae</name>
    <name type="common">Bacillus popilliae</name>
    <dbReference type="NCBI Taxonomy" id="78057"/>
    <lineage>
        <taxon>Bacteria</taxon>
        <taxon>Bacillati</taxon>
        <taxon>Bacillota</taxon>
        <taxon>Bacilli</taxon>
        <taxon>Bacillales</taxon>
        <taxon>Paenibacillaceae</taxon>
        <taxon>Paenibacillus</taxon>
    </lineage>
</organism>
<dbReference type="Gene3D" id="3.40.50.720">
    <property type="entry name" value="NAD(P)-binding Rossmann-like Domain"/>
    <property type="match status" value="2"/>
</dbReference>
<dbReference type="SUPFAM" id="SSF51735">
    <property type="entry name" value="NAD(P)-binding Rossmann-fold domains"/>
    <property type="match status" value="1"/>
</dbReference>
<dbReference type="InterPro" id="IPR006140">
    <property type="entry name" value="D-isomer_DH_NAD-bd"/>
</dbReference>
<evidence type="ECO:0000259" key="5">
    <source>
        <dbReference type="Pfam" id="PF00389"/>
    </source>
</evidence>
<dbReference type="PANTHER" id="PTHR42789">
    <property type="entry name" value="D-ISOMER SPECIFIC 2-HYDROXYACID DEHYDROGENASE FAMILY PROTEIN (AFU_ORTHOLOGUE AFUA_6G10090)"/>
    <property type="match status" value="1"/>
</dbReference>
<protein>
    <submittedName>
        <fullName evidence="7">D-2-hydroxyacid dehydrogenase family protein</fullName>
    </submittedName>
</protein>
<reference evidence="7 8" key="1">
    <citation type="submission" date="2018-03" db="EMBL/GenBank/DDBJ databases">
        <title>Aerobic endospore-forming bacteria genome sequencing and assembly.</title>
        <authorList>
            <person name="Cavalcante D.A."/>
            <person name="Driks A."/>
            <person name="Putonti C."/>
            <person name="De-Souza M.T."/>
        </authorList>
    </citation>
    <scope>NUCLEOTIDE SEQUENCE [LARGE SCALE GENOMIC DNA]</scope>
    <source>
        <strain evidence="7 8">SDF0028</strain>
    </source>
</reference>
<dbReference type="SUPFAM" id="SSF52283">
    <property type="entry name" value="Formate/glycerate dehydrogenase catalytic domain-like"/>
    <property type="match status" value="1"/>
</dbReference>
<dbReference type="EMBL" id="SADY01000014">
    <property type="protein sequence ID" value="TQR40571.1"/>
    <property type="molecule type" value="Genomic_DNA"/>
</dbReference>
<sequence>MQVVILDDWENIYVENEDVARLKEHLDVKIFHDRPSKEILIERLQHADIVIPIRERTKFDKELLQHIQQVKLIAQTGSGLAHIDMNEANKYKIPVATTPGGSSGVAELIFAFMLAYSRNLIKNHGELKSGTWTEDVGYGLEGKVIGIIGLGKIGSKVAQIAKVFNMKVVAWGPRLTAERAAEQEVDYVTLEQLLQQSDYISINVRLVEGTKHLLKEQHFGLMKKNAFLINTSRGEVIDEEALIQALREERIGGAGLDVFTEEPIKSKHPLLELENVILSPHIGWKTDNMFNLFMKHAVDNIFSYFLMNSPEKIGYEVK</sequence>
<dbReference type="RefSeq" id="WP_142546757.1">
    <property type="nucleotide sequence ID" value="NZ_SADY01000014.1"/>
</dbReference>
<evidence type="ECO:0000256" key="3">
    <source>
        <dbReference type="ARBA" id="ARBA00023027"/>
    </source>
</evidence>
<evidence type="ECO:0000313" key="7">
    <source>
        <dbReference type="EMBL" id="TQR40571.1"/>
    </source>
</evidence>
<gene>
    <name evidence="7" type="ORF">C7Y44_27360</name>
</gene>
<dbReference type="InterPro" id="IPR036291">
    <property type="entry name" value="NAD(P)-bd_dom_sf"/>
</dbReference>
<keyword evidence="2 4" id="KW-0560">Oxidoreductase</keyword>
<feature type="domain" description="D-isomer specific 2-hydroxyacid dehydrogenase NAD-binding" evidence="6">
    <location>
        <begin position="110"/>
        <end position="283"/>
    </location>
</feature>
<dbReference type="Pfam" id="PF00389">
    <property type="entry name" value="2-Hacid_dh"/>
    <property type="match status" value="1"/>
</dbReference>
<accession>A0ABY3AN53</accession>
<dbReference type="PROSITE" id="PS00671">
    <property type="entry name" value="D_2_HYDROXYACID_DH_3"/>
    <property type="match status" value="1"/>
</dbReference>
<name>A0ABY3AN53_PAEPP</name>
<dbReference type="InterPro" id="IPR006139">
    <property type="entry name" value="D-isomer_2_OHA_DH_cat_dom"/>
</dbReference>
<dbReference type="Proteomes" id="UP000316208">
    <property type="component" value="Unassembled WGS sequence"/>
</dbReference>
<feature type="domain" description="D-isomer specific 2-hydroxyacid dehydrogenase catalytic" evidence="5">
    <location>
        <begin position="14"/>
        <end position="301"/>
    </location>
</feature>
<evidence type="ECO:0000313" key="8">
    <source>
        <dbReference type="Proteomes" id="UP000316208"/>
    </source>
</evidence>
<evidence type="ECO:0000256" key="1">
    <source>
        <dbReference type="ARBA" id="ARBA00005854"/>
    </source>
</evidence>
<dbReference type="InterPro" id="IPR050857">
    <property type="entry name" value="D-2-hydroxyacid_DH"/>
</dbReference>
<evidence type="ECO:0000256" key="4">
    <source>
        <dbReference type="RuleBase" id="RU003719"/>
    </source>
</evidence>
<keyword evidence="8" id="KW-1185">Reference proteome</keyword>
<evidence type="ECO:0000259" key="6">
    <source>
        <dbReference type="Pfam" id="PF02826"/>
    </source>
</evidence>
<evidence type="ECO:0000256" key="2">
    <source>
        <dbReference type="ARBA" id="ARBA00023002"/>
    </source>
</evidence>
<comment type="caution">
    <text evidence="7">The sequence shown here is derived from an EMBL/GenBank/DDBJ whole genome shotgun (WGS) entry which is preliminary data.</text>
</comment>
<keyword evidence="3" id="KW-0520">NAD</keyword>
<dbReference type="Pfam" id="PF02826">
    <property type="entry name" value="2-Hacid_dh_C"/>
    <property type="match status" value="1"/>
</dbReference>